<dbReference type="Pfam" id="PF12895">
    <property type="entry name" value="ANAPC3"/>
    <property type="match status" value="1"/>
</dbReference>
<reference evidence="1" key="1">
    <citation type="submission" date="2022-04" db="EMBL/GenBank/DDBJ databases">
        <title>Carnegiea gigantea Genome sequencing and assembly v2.</title>
        <authorList>
            <person name="Copetti D."/>
            <person name="Sanderson M.J."/>
            <person name="Burquez A."/>
            <person name="Wojciechowski M.F."/>
        </authorList>
    </citation>
    <scope>NUCLEOTIDE SEQUENCE</scope>
    <source>
        <strain evidence="1">SGP5-SGP5p</strain>
        <tissue evidence="1">Aerial part</tissue>
    </source>
</reference>
<comment type="caution">
    <text evidence="1">The sequence shown here is derived from an EMBL/GenBank/DDBJ whole genome shotgun (WGS) entry which is preliminary data.</text>
</comment>
<keyword evidence="2" id="KW-1185">Reference proteome</keyword>
<dbReference type="OrthoDB" id="852107at2759"/>
<accession>A0A9Q1KTT5</accession>
<organism evidence="1 2">
    <name type="scientific">Carnegiea gigantea</name>
    <dbReference type="NCBI Taxonomy" id="171969"/>
    <lineage>
        <taxon>Eukaryota</taxon>
        <taxon>Viridiplantae</taxon>
        <taxon>Streptophyta</taxon>
        <taxon>Embryophyta</taxon>
        <taxon>Tracheophyta</taxon>
        <taxon>Spermatophyta</taxon>
        <taxon>Magnoliopsida</taxon>
        <taxon>eudicotyledons</taxon>
        <taxon>Gunneridae</taxon>
        <taxon>Pentapetalae</taxon>
        <taxon>Caryophyllales</taxon>
        <taxon>Cactineae</taxon>
        <taxon>Cactaceae</taxon>
        <taxon>Cactoideae</taxon>
        <taxon>Echinocereeae</taxon>
        <taxon>Carnegiea</taxon>
    </lineage>
</organism>
<dbReference type="AlphaFoldDB" id="A0A9Q1KTT5"/>
<sequence length="160" mass="17656">MESILVNSVHKSLQHFMLRNAIFVCERLCAEFSSEMNLQLLAGCYLQNNQAYAAYHILKGTRMDQSRYLFALACFQMDLLSEAETALSPAHESGLEVPNSAAAHCLLGFIYSDAMVFEDELIPCIPDKVDGRRVDGIGFAAELKEEGGGEKQSEASKSNL</sequence>
<evidence type="ECO:0000313" key="2">
    <source>
        <dbReference type="Proteomes" id="UP001153076"/>
    </source>
</evidence>
<dbReference type="EMBL" id="JAKOGI010000020">
    <property type="protein sequence ID" value="KAJ8449539.1"/>
    <property type="molecule type" value="Genomic_DNA"/>
</dbReference>
<gene>
    <name evidence="1" type="ORF">Cgig2_005561</name>
</gene>
<dbReference type="Gene3D" id="1.25.40.10">
    <property type="entry name" value="Tetratricopeptide repeat domain"/>
    <property type="match status" value="1"/>
</dbReference>
<evidence type="ECO:0000313" key="1">
    <source>
        <dbReference type="EMBL" id="KAJ8449539.1"/>
    </source>
</evidence>
<dbReference type="Proteomes" id="UP001153076">
    <property type="component" value="Unassembled WGS sequence"/>
</dbReference>
<name>A0A9Q1KTT5_9CARY</name>
<proteinExistence type="predicted"/>
<protein>
    <submittedName>
        <fullName evidence="1">Uncharacterized protein</fullName>
    </submittedName>
</protein>
<dbReference type="InterPro" id="IPR011990">
    <property type="entry name" value="TPR-like_helical_dom_sf"/>
</dbReference>